<gene>
    <name evidence="1" type="ordered locus">NATL1_19281</name>
</gene>
<protein>
    <submittedName>
        <fullName evidence="1">Uncharacterized protein</fullName>
    </submittedName>
</protein>
<proteinExistence type="predicted"/>
<dbReference type="HOGENOM" id="CLU_3357738_0_0_3"/>
<organism evidence="1 2">
    <name type="scientific">Prochlorococcus marinus (strain NATL1A)</name>
    <dbReference type="NCBI Taxonomy" id="167555"/>
    <lineage>
        <taxon>Bacteria</taxon>
        <taxon>Bacillati</taxon>
        <taxon>Cyanobacteriota</taxon>
        <taxon>Cyanophyceae</taxon>
        <taxon>Synechococcales</taxon>
        <taxon>Prochlorococcaceae</taxon>
        <taxon>Prochlorococcus</taxon>
    </lineage>
</organism>
<accession>A2C4S4</accession>
<evidence type="ECO:0000313" key="1">
    <source>
        <dbReference type="EMBL" id="ABM76484.1"/>
    </source>
</evidence>
<sequence>MLKLKQINKKVFVIFYTKDIDKNINFFLICPKRTPP</sequence>
<dbReference type="KEGG" id="pme:NATL1_19281"/>
<dbReference type="EMBL" id="CP000553">
    <property type="protein sequence ID" value="ABM76484.1"/>
    <property type="molecule type" value="Genomic_DNA"/>
</dbReference>
<name>A2C4S4_PROM1</name>
<reference evidence="2" key="1">
    <citation type="journal article" date="2007" name="PLoS Genet.">
        <title>Patterns and implications of gene gain and loss in the evolution of Prochlorococcus.</title>
        <authorList>
            <person name="Kettler G.C."/>
            <person name="Martiny A.C."/>
            <person name="Huang K."/>
            <person name="Zucker J."/>
            <person name="Coleman M.L."/>
            <person name="Rodrigue S."/>
            <person name="Chen F."/>
            <person name="Lapidus A."/>
            <person name="Ferriera S."/>
            <person name="Johnson J."/>
            <person name="Steglich C."/>
            <person name="Church G.M."/>
            <person name="Richardson P."/>
            <person name="Chisholm S.W."/>
        </authorList>
    </citation>
    <scope>NUCLEOTIDE SEQUENCE [LARGE SCALE GENOMIC DNA]</scope>
    <source>
        <strain evidence="2">NATL1A</strain>
    </source>
</reference>
<dbReference type="Proteomes" id="UP000002592">
    <property type="component" value="Chromosome"/>
</dbReference>
<evidence type="ECO:0000313" key="2">
    <source>
        <dbReference type="Proteomes" id="UP000002592"/>
    </source>
</evidence>
<dbReference type="AlphaFoldDB" id="A2C4S4"/>